<evidence type="ECO:0000256" key="3">
    <source>
        <dbReference type="ARBA" id="ARBA00023163"/>
    </source>
</evidence>
<dbReference type="InterPro" id="IPR036388">
    <property type="entry name" value="WH-like_DNA-bd_sf"/>
</dbReference>
<dbReference type="Proteomes" id="UP000198217">
    <property type="component" value="Chromosome I"/>
</dbReference>
<keyword evidence="2" id="KW-0238">DNA-binding</keyword>
<accession>A0A1C5IH53</accession>
<evidence type="ECO:0000259" key="4">
    <source>
        <dbReference type="PROSITE" id="PS51118"/>
    </source>
</evidence>
<feature type="domain" description="HTH hxlR-type" evidence="4">
    <location>
        <begin position="11"/>
        <end position="108"/>
    </location>
</feature>
<dbReference type="RefSeq" id="WP_088994585.1">
    <property type="nucleotide sequence ID" value="NZ_LT607750.1"/>
</dbReference>
<evidence type="ECO:0000256" key="1">
    <source>
        <dbReference type="ARBA" id="ARBA00023015"/>
    </source>
</evidence>
<organism evidence="5 6">
    <name type="scientific">Micromonospora echinaurantiaca</name>
    <dbReference type="NCBI Taxonomy" id="47857"/>
    <lineage>
        <taxon>Bacteria</taxon>
        <taxon>Bacillati</taxon>
        <taxon>Actinomycetota</taxon>
        <taxon>Actinomycetes</taxon>
        <taxon>Micromonosporales</taxon>
        <taxon>Micromonosporaceae</taxon>
        <taxon>Micromonospora</taxon>
    </lineage>
</organism>
<dbReference type="PANTHER" id="PTHR33204">
    <property type="entry name" value="TRANSCRIPTIONAL REGULATOR, MARR FAMILY"/>
    <property type="match status" value="1"/>
</dbReference>
<reference evidence="5 6" key="1">
    <citation type="submission" date="2016-06" db="EMBL/GenBank/DDBJ databases">
        <authorList>
            <person name="Kjaerup R.B."/>
            <person name="Dalgaard T.S."/>
            <person name="Juul-Madsen H.R."/>
        </authorList>
    </citation>
    <scope>NUCLEOTIDE SEQUENCE [LARGE SCALE GENOMIC DNA]</scope>
    <source>
        <strain evidence="5 6">DSM 43904</strain>
    </source>
</reference>
<keyword evidence="6" id="KW-1185">Reference proteome</keyword>
<dbReference type="SUPFAM" id="SSF46785">
    <property type="entry name" value="Winged helix' DNA-binding domain"/>
    <property type="match status" value="1"/>
</dbReference>
<dbReference type="PANTHER" id="PTHR33204:SF36">
    <property type="entry name" value="TRANSCRIPTIONAL REGULATORY PROTEIN"/>
    <property type="match status" value="1"/>
</dbReference>
<proteinExistence type="predicted"/>
<dbReference type="InterPro" id="IPR002577">
    <property type="entry name" value="HTH_HxlR"/>
</dbReference>
<name>A0A1C5IH53_9ACTN</name>
<evidence type="ECO:0000313" key="5">
    <source>
        <dbReference type="EMBL" id="SCG57379.1"/>
    </source>
</evidence>
<keyword evidence="3" id="KW-0804">Transcription</keyword>
<keyword evidence="1" id="KW-0805">Transcription regulation</keyword>
<evidence type="ECO:0000313" key="6">
    <source>
        <dbReference type="Proteomes" id="UP000198217"/>
    </source>
</evidence>
<dbReference type="AlphaFoldDB" id="A0A1C5IH53"/>
<dbReference type="GO" id="GO:0003677">
    <property type="term" value="F:DNA binding"/>
    <property type="evidence" value="ECO:0007669"/>
    <property type="project" value="UniProtKB-KW"/>
</dbReference>
<sequence>MQRTNFAEISCSIARTFDLLGEPWTALILRDVFTGVTRFEGLQRDLGVSRKVLAERLGRLVDQQVLRRRSYSDRPPRYEYLLTDKGFELCAVLLVAVAWGDRWTAGSAGPPALLYHRTCGALTRAEVRCAECGEPLHATDVDIEDGRGPTR</sequence>
<evidence type="ECO:0000256" key="2">
    <source>
        <dbReference type="ARBA" id="ARBA00023125"/>
    </source>
</evidence>
<dbReference type="Gene3D" id="1.10.10.10">
    <property type="entry name" value="Winged helix-like DNA-binding domain superfamily/Winged helix DNA-binding domain"/>
    <property type="match status" value="1"/>
</dbReference>
<dbReference type="Pfam" id="PF01638">
    <property type="entry name" value="HxlR"/>
    <property type="match status" value="1"/>
</dbReference>
<protein>
    <submittedName>
        <fullName evidence="5">Transcriptional regulator, HxlR family</fullName>
    </submittedName>
</protein>
<dbReference type="PROSITE" id="PS51118">
    <property type="entry name" value="HTH_HXLR"/>
    <property type="match status" value="1"/>
</dbReference>
<gene>
    <name evidence="5" type="ORF">GA0070609_3302</name>
</gene>
<dbReference type="InterPro" id="IPR036390">
    <property type="entry name" value="WH_DNA-bd_sf"/>
</dbReference>
<dbReference type="EMBL" id="LT607750">
    <property type="protein sequence ID" value="SCG57379.1"/>
    <property type="molecule type" value="Genomic_DNA"/>
</dbReference>